<evidence type="ECO:0000256" key="5">
    <source>
        <dbReference type="ARBA" id="ARBA00022801"/>
    </source>
</evidence>
<keyword evidence="9" id="KW-0325">Glycoprotein</keyword>
<evidence type="ECO:0000256" key="6">
    <source>
        <dbReference type="ARBA" id="ARBA00022968"/>
    </source>
</evidence>
<feature type="transmembrane region" description="Helical" evidence="18">
    <location>
        <begin position="34"/>
        <end position="57"/>
    </location>
</feature>
<dbReference type="PANTHER" id="PTHR31297:SF34">
    <property type="entry name" value="GLUCAN 1,3-BETA-GLUCOSIDASE 2"/>
    <property type="match status" value="1"/>
</dbReference>
<dbReference type="InterPro" id="IPR001547">
    <property type="entry name" value="Glyco_hydro_5"/>
</dbReference>
<evidence type="ECO:0000259" key="19">
    <source>
        <dbReference type="Pfam" id="PF00150"/>
    </source>
</evidence>
<keyword evidence="3" id="KW-1003">Cell membrane</keyword>
<evidence type="ECO:0000256" key="8">
    <source>
        <dbReference type="ARBA" id="ARBA00023136"/>
    </source>
</evidence>
<evidence type="ECO:0000256" key="11">
    <source>
        <dbReference type="ARBA" id="ARBA00023316"/>
    </source>
</evidence>
<feature type="region of interest" description="Disordered" evidence="17">
    <location>
        <begin position="1"/>
        <end position="26"/>
    </location>
</feature>
<evidence type="ECO:0000256" key="4">
    <source>
        <dbReference type="ARBA" id="ARBA00022692"/>
    </source>
</evidence>
<evidence type="ECO:0000256" key="1">
    <source>
        <dbReference type="ARBA" id="ARBA00004401"/>
    </source>
</evidence>
<comment type="similarity">
    <text evidence="2 16">Belongs to the glycosyl hydrolase 5 (cellulase A) family.</text>
</comment>
<reference evidence="20" key="1">
    <citation type="submission" date="2023-06" db="EMBL/GenBank/DDBJ databases">
        <title>Genome-scale phylogeny and comparative genomics of the fungal order Sordariales.</title>
        <authorList>
            <consortium name="Lawrence Berkeley National Laboratory"/>
            <person name="Hensen N."/>
            <person name="Bonometti L."/>
            <person name="Westerberg I."/>
            <person name="Brannstrom I.O."/>
            <person name="Guillou S."/>
            <person name="Cros-Aarteil S."/>
            <person name="Calhoun S."/>
            <person name="Haridas S."/>
            <person name="Kuo A."/>
            <person name="Mondo S."/>
            <person name="Pangilinan J."/>
            <person name="Riley R."/>
            <person name="Labutti K."/>
            <person name="Andreopoulos B."/>
            <person name="Lipzen A."/>
            <person name="Chen C."/>
            <person name="Yanf M."/>
            <person name="Daum C."/>
            <person name="Ng V."/>
            <person name="Clum A."/>
            <person name="Steindorff A."/>
            <person name="Ohm R."/>
            <person name="Martin F."/>
            <person name="Silar P."/>
            <person name="Natvig D."/>
            <person name="Lalanne C."/>
            <person name="Gautier V."/>
            <person name="Ament-Velasquez S.L."/>
            <person name="Kruys A."/>
            <person name="Hutchinson M.I."/>
            <person name="Powell A.J."/>
            <person name="Barry K."/>
            <person name="Miller A.N."/>
            <person name="Grigoriev I.V."/>
            <person name="Debuchy R."/>
            <person name="Gladieux P."/>
            <person name="Thoren M.H."/>
            <person name="Johannesson H."/>
        </authorList>
    </citation>
    <scope>NUCLEOTIDE SEQUENCE</scope>
    <source>
        <strain evidence="20">8032-3</strain>
    </source>
</reference>
<comment type="subcellular location">
    <subcellularLocation>
        <location evidence="1">Cell membrane</location>
        <topology evidence="1">Single-pass type II membrane protein</topology>
    </subcellularLocation>
</comment>
<dbReference type="GO" id="GO:0004338">
    <property type="term" value="F:glucan exo-1,3-beta-glucosidase activity"/>
    <property type="evidence" value="ECO:0007669"/>
    <property type="project" value="UniProtKB-EC"/>
</dbReference>
<proteinExistence type="inferred from homology"/>
<dbReference type="GO" id="GO:0005576">
    <property type="term" value="C:extracellular region"/>
    <property type="evidence" value="ECO:0007669"/>
    <property type="project" value="TreeGrafter"/>
</dbReference>
<dbReference type="AlphaFoldDB" id="A0AAJ0FH40"/>
<dbReference type="EMBL" id="MU839031">
    <property type="protein sequence ID" value="KAK1763003.1"/>
    <property type="molecule type" value="Genomic_DNA"/>
</dbReference>
<accession>A0AAJ0FH40</accession>
<evidence type="ECO:0000256" key="15">
    <source>
        <dbReference type="ARBA" id="ARBA00041260"/>
    </source>
</evidence>
<dbReference type="FunFam" id="3.20.20.80:FF:000033">
    <property type="entry name" value="Glucan 1,3-beta-glucosidase A"/>
    <property type="match status" value="1"/>
</dbReference>
<feature type="domain" description="Glycoside hydrolase family 5" evidence="19">
    <location>
        <begin position="239"/>
        <end position="475"/>
    </location>
</feature>
<keyword evidence="6" id="KW-0735">Signal-anchor</keyword>
<evidence type="ECO:0000256" key="14">
    <source>
        <dbReference type="ARBA" id="ARBA00038929"/>
    </source>
</evidence>
<name>A0AAJ0FH40_9PEZI</name>
<comment type="caution">
    <text evidence="20">The sequence shown here is derived from an EMBL/GenBank/DDBJ whole genome shotgun (WGS) entry which is preliminary data.</text>
</comment>
<comment type="catalytic activity">
    <reaction evidence="12">
        <text>Successive hydrolysis of beta-D-glucose units from the non-reducing ends of (1-&gt;3)-beta-D-glucans, releasing alpha-glucose.</text>
        <dbReference type="EC" id="3.2.1.58"/>
    </reaction>
</comment>
<keyword evidence="21" id="KW-1185">Reference proteome</keyword>
<comment type="function">
    <text evidence="13">Glucosidase involved in the degradation of cellulosic biomass. Active on lichenan.</text>
</comment>
<feature type="compositionally biased region" description="Low complexity" evidence="17">
    <location>
        <begin position="115"/>
        <end position="126"/>
    </location>
</feature>
<evidence type="ECO:0000256" key="7">
    <source>
        <dbReference type="ARBA" id="ARBA00022989"/>
    </source>
</evidence>
<gene>
    <name evidence="20" type="ORF">QBC33DRAFT_460317</name>
</gene>
<dbReference type="RefSeq" id="XP_060279216.1">
    <property type="nucleotide sequence ID" value="XM_060424978.1"/>
</dbReference>
<evidence type="ECO:0000256" key="3">
    <source>
        <dbReference type="ARBA" id="ARBA00022475"/>
    </source>
</evidence>
<dbReference type="InterPro" id="IPR017853">
    <property type="entry name" value="GH"/>
</dbReference>
<evidence type="ECO:0000256" key="16">
    <source>
        <dbReference type="RuleBase" id="RU361153"/>
    </source>
</evidence>
<evidence type="ECO:0000256" key="13">
    <source>
        <dbReference type="ARBA" id="ARBA00037126"/>
    </source>
</evidence>
<evidence type="ECO:0000256" key="17">
    <source>
        <dbReference type="SAM" id="MobiDB-lite"/>
    </source>
</evidence>
<dbReference type="InterPro" id="IPR050386">
    <property type="entry name" value="Glycosyl_hydrolase_5"/>
</dbReference>
<dbReference type="EC" id="3.2.1.58" evidence="14"/>
<dbReference type="GO" id="GO:0005886">
    <property type="term" value="C:plasma membrane"/>
    <property type="evidence" value="ECO:0007669"/>
    <property type="project" value="UniProtKB-SubCell"/>
</dbReference>
<keyword evidence="5 16" id="KW-0378">Hydrolase</keyword>
<evidence type="ECO:0000313" key="21">
    <source>
        <dbReference type="Proteomes" id="UP001244011"/>
    </source>
</evidence>
<dbReference type="Pfam" id="PF00150">
    <property type="entry name" value="Cellulase"/>
    <property type="match status" value="1"/>
</dbReference>
<feature type="region of interest" description="Disordered" evidence="17">
    <location>
        <begin position="66"/>
        <end position="128"/>
    </location>
</feature>
<evidence type="ECO:0000313" key="20">
    <source>
        <dbReference type="EMBL" id="KAK1763003.1"/>
    </source>
</evidence>
<dbReference type="GO" id="GO:0009251">
    <property type="term" value="P:glucan catabolic process"/>
    <property type="evidence" value="ECO:0007669"/>
    <property type="project" value="TreeGrafter"/>
</dbReference>
<evidence type="ECO:0000256" key="12">
    <source>
        <dbReference type="ARBA" id="ARBA00036824"/>
    </source>
</evidence>
<dbReference type="GO" id="GO:0009986">
    <property type="term" value="C:cell surface"/>
    <property type="evidence" value="ECO:0007669"/>
    <property type="project" value="TreeGrafter"/>
</dbReference>
<keyword evidence="10 16" id="KW-0326">Glycosidase</keyword>
<dbReference type="Proteomes" id="UP001244011">
    <property type="component" value="Unassembled WGS sequence"/>
</dbReference>
<protein>
    <recommendedName>
        <fullName evidence="14">glucan 1,3-beta-glucosidase</fullName>
        <ecNumber evidence="14">3.2.1.58</ecNumber>
    </recommendedName>
    <alternativeName>
        <fullName evidence="15">Exo-1,3-beta-glucanase D</fullName>
    </alternativeName>
</protein>
<keyword evidence="8 18" id="KW-0472">Membrane</keyword>
<evidence type="ECO:0000256" key="10">
    <source>
        <dbReference type="ARBA" id="ARBA00023295"/>
    </source>
</evidence>
<dbReference type="SUPFAM" id="SSF51445">
    <property type="entry name" value="(Trans)glycosidases"/>
    <property type="match status" value="1"/>
</dbReference>
<dbReference type="Gene3D" id="3.20.20.80">
    <property type="entry name" value="Glycosidases"/>
    <property type="match status" value="1"/>
</dbReference>
<evidence type="ECO:0000256" key="9">
    <source>
        <dbReference type="ARBA" id="ARBA00023180"/>
    </source>
</evidence>
<organism evidence="20 21">
    <name type="scientific">Phialemonium atrogriseum</name>
    <dbReference type="NCBI Taxonomy" id="1093897"/>
    <lineage>
        <taxon>Eukaryota</taxon>
        <taxon>Fungi</taxon>
        <taxon>Dikarya</taxon>
        <taxon>Ascomycota</taxon>
        <taxon>Pezizomycotina</taxon>
        <taxon>Sordariomycetes</taxon>
        <taxon>Sordariomycetidae</taxon>
        <taxon>Cephalothecales</taxon>
        <taxon>Cephalothecaceae</taxon>
        <taxon>Phialemonium</taxon>
    </lineage>
</organism>
<dbReference type="GO" id="GO:0071555">
    <property type="term" value="P:cell wall organization"/>
    <property type="evidence" value="ECO:0007669"/>
    <property type="project" value="UniProtKB-KW"/>
</dbReference>
<keyword evidence="4 18" id="KW-0812">Transmembrane</keyword>
<feature type="compositionally biased region" description="Low complexity" evidence="17">
    <location>
        <begin position="66"/>
        <end position="108"/>
    </location>
</feature>
<evidence type="ECO:0000256" key="18">
    <source>
        <dbReference type="SAM" id="Phobius"/>
    </source>
</evidence>
<keyword evidence="11" id="KW-0961">Cell wall biogenesis/degradation</keyword>
<evidence type="ECO:0000256" key="2">
    <source>
        <dbReference type="ARBA" id="ARBA00005641"/>
    </source>
</evidence>
<dbReference type="PANTHER" id="PTHR31297">
    <property type="entry name" value="GLUCAN ENDO-1,6-BETA-GLUCOSIDASE B"/>
    <property type="match status" value="1"/>
</dbReference>
<keyword evidence="7 18" id="KW-1133">Transmembrane helix</keyword>
<dbReference type="GeneID" id="85308165"/>
<sequence>MGGAGGSSERLGVARHDSEPLGRSMKKSGRIRPIWVWIGVILAVLVIAGAVVGALVAKNVIRVGSNSNSGTSSDSASGSSATNGADPGSSSGSSSGSGGAAATATSTKPGPPKPTSCSTSGSIPSSAKGTITDPTSWLDMADFNCTFTAETVGDLPIVGLNSTWDDSARANPNVPALNKGWGSYSSRPIRGVSIGGWLSLEPFITPSLFDYDFSLGISDEYSLCAHLGPKEAAATLEKHYSTFITESDFKRIADAGLDHVRIPFSYWAVRAYEGDPYVPGVSWRYLLRAIEWARRYGLRVKLDLHGLPGSQNGWNHSGRQGTVGWLLGPDGKLNGQRSLDIHDQLSKFFAQDRYKNVVAFYGLGNEPAQSIPQADLIAWTTKAYELVRGNGVEAIQVFSEALRGLDAWSGKLTGYGDKLAIDMHEYTIFDNNLIQLKHAARVSFACDTFTAQIAASINTGFGPTMVGEWSQADTDCTRYLNGVGNGARWNGSFSGTIGSPKCPTLDKRCDCSAANADPSKFDDGYKVFLQTWAEAQMDAFEAGWGWFYWTWRTESAPLWSYEAGLDGKFMPSTAYKRDWGCSKSVPSFGDLPEYY</sequence>